<proteinExistence type="predicted"/>
<evidence type="ECO:0008006" key="4">
    <source>
        <dbReference type="Google" id="ProtNLM"/>
    </source>
</evidence>
<evidence type="ECO:0000313" key="2">
    <source>
        <dbReference type="EMBL" id="MBB5065430.1"/>
    </source>
</evidence>
<dbReference type="Gene3D" id="3.30.70.2970">
    <property type="entry name" value="Protein of unknown function (DUF541), domain 2"/>
    <property type="match status" value="1"/>
</dbReference>
<dbReference type="EMBL" id="JACHIO010000016">
    <property type="protein sequence ID" value="MBB5065430.1"/>
    <property type="molecule type" value="Genomic_DNA"/>
</dbReference>
<protein>
    <recommendedName>
        <fullName evidence="4">26 kDa periplasmic immunogenic protein</fullName>
    </recommendedName>
</protein>
<dbReference type="PANTHER" id="PTHR34387:SF2">
    <property type="entry name" value="SLR1258 PROTEIN"/>
    <property type="match status" value="1"/>
</dbReference>
<dbReference type="RefSeq" id="WP_184258101.1">
    <property type="nucleotide sequence ID" value="NZ_JACHIO010000016.1"/>
</dbReference>
<dbReference type="AlphaFoldDB" id="A0A7W7ZSN8"/>
<evidence type="ECO:0000256" key="1">
    <source>
        <dbReference type="SAM" id="SignalP"/>
    </source>
</evidence>
<dbReference type="InterPro" id="IPR052022">
    <property type="entry name" value="26kDa_periplasmic_antigen"/>
</dbReference>
<keyword evidence="1" id="KW-0732">Signal</keyword>
<dbReference type="Pfam" id="PF04402">
    <property type="entry name" value="SIMPL"/>
    <property type="match status" value="1"/>
</dbReference>
<feature type="signal peptide" evidence="1">
    <location>
        <begin position="1"/>
        <end position="22"/>
    </location>
</feature>
<dbReference type="GO" id="GO:0006974">
    <property type="term" value="P:DNA damage response"/>
    <property type="evidence" value="ECO:0007669"/>
    <property type="project" value="TreeGrafter"/>
</dbReference>
<dbReference type="PANTHER" id="PTHR34387">
    <property type="entry name" value="SLR1258 PROTEIN"/>
    <property type="match status" value="1"/>
</dbReference>
<accession>A0A7W7ZSN8</accession>
<feature type="chain" id="PRO_5030853951" description="26 kDa periplasmic immunogenic protein" evidence="1">
    <location>
        <begin position="23"/>
        <end position="245"/>
    </location>
</feature>
<comment type="caution">
    <text evidence="2">The sequence shown here is derived from an EMBL/GenBank/DDBJ whole genome shotgun (WGS) entry which is preliminary data.</text>
</comment>
<evidence type="ECO:0000313" key="3">
    <source>
        <dbReference type="Proteomes" id="UP000584867"/>
    </source>
</evidence>
<dbReference type="Proteomes" id="UP000584867">
    <property type="component" value="Unassembled WGS sequence"/>
</dbReference>
<dbReference type="Gene3D" id="3.30.110.170">
    <property type="entry name" value="Protein of unknown function (DUF541), domain 1"/>
    <property type="match status" value="1"/>
</dbReference>
<reference evidence="2 3" key="1">
    <citation type="submission" date="2020-08" db="EMBL/GenBank/DDBJ databases">
        <title>Genomic Encyclopedia of Type Strains, Phase IV (KMG-V): Genome sequencing to study the core and pangenomes of soil and plant-associated prokaryotes.</title>
        <authorList>
            <person name="Whitman W."/>
        </authorList>
    </citation>
    <scope>NUCLEOTIDE SEQUENCE [LARGE SCALE GENOMIC DNA]</scope>
    <source>
        <strain evidence="2 3">X5P3</strain>
    </source>
</reference>
<sequence>MQTLRFATLVLLAATLPLATRAQTADNPSVQINKDNRTIAISATDHAEADPDVADLHVGFTVYGATLKDAYKAASDSSNGITKAMLDAGATRSEIQSQSQRVSRLTDYEIKTQKGMKFSVQQSWTVSVDPKDAALILDAAVQAGANQSGDINWRMKNNIALDSEAIRLATEHARALAAELAKGMGVTLGKPLYATNSISNGFIAPRVRSFAMMSDSVEAKTAAPLAIEAQRVQSTATVQIVYAIE</sequence>
<dbReference type="InterPro" id="IPR007497">
    <property type="entry name" value="SIMPL/DUF541"/>
</dbReference>
<gene>
    <name evidence="2" type="ORF">HDF15_003798</name>
</gene>
<name>A0A7W7ZSN8_9BACT</name>
<organism evidence="2 3">
    <name type="scientific">Granulicella mallensis</name>
    <dbReference type="NCBI Taxonomy" id="940614"/>
    <lineage>
        <taxon>Bacteria</taxon>
        <taxon>Pseudomonadati</taxon>
        <taxon>Acidobacteriota</taxon>
        <taxon>Terriglobia</taxon>
        <taxon>Terriglobales</taxon>
        <taxon>Acidobacteriaceae</taxon>
        <taxon>Granulicella</taxon>
    </lineage>
</organism>